<dbReference type="CDD" id="cd19423">
    <property type="entry name" value="lipocalin_LTBP1-like"/>
    <property type="match status" value="1"/>
</dbReference>
<name>A0A069DX67_9HEMI</name>
<evidence type="ECO:0000256" key="1">
    <source>
        <dbReference type="ARBA" id="ARBA00004613"/>
    </source>
</evidence>
<proteinExistence type="evidence at transcript level"/>
<keyword evidence="2" id="KW-0964">Secreted</keyword>
<comment type="similarity">
    <text evidence="4">Belongs to the calycin superfamily. Triabin family.</text>
</comment>
<dbReference type="Pfam" id="PF03973">
    <property type="entry name" value="Triabin"/>
    <property type="match status" value="1"/>
</dbReference>
<comment type="subcellular location">
    <subcellularLocation>
        <location evidence="1">Secreted</location>
    </subcellularLocation>
</comment>
<sequence>MKTILAVICFGIVTFAFADYVKLTACNHPKAMENFNLDSFMTGTWYVTNAKHGSNSTVCREYRSKTRADNNKQVLIGDGYYTFGSNAAYFTLRCKYQSNENGKFIFNCTQRMPNNEQMVFNFPLEVTILFADYGKSAIMYRCVKLPRELGGHFEDNLLVLHREATNTDDEDTSIKSILDSQGLSLKTLKSRKGVNCPPPPEGKKF</sequence>
<dbReference type="GO" id="GO:0030682">
    <property type="term" value="P:symbiont-mediated perturbation of host defenses"/>
    <property type="evidence" value="ECO:0007669"/>
    <property type="project" value="InterPro"/>
</dbReference>
<reference evidence="6" key="1">
    <citation type="journal article" date="2015" name="J. Med. Entomol.">
        <title>A Deep Insight Into the Sialotranscriptome of the Chagas Disease Vector, Panstrongylus megistus (Hemiptera: Heteroptera).</title>
        <authorList>
            <person name="Ribeiro J.M."/>
            <person name="Schwarz A."/>
            <person name="Francischetti I.M."/>
        </authorList>
    </citation>
    <scope>NUCLEOTIDE SEQUENCE</scope>
    <source>
        <tissue evidence="6">Salivary glands</tissue>
    </source>
</reference>
<feature type="chain" id="PRO_5001660504" evidence="5">
    <location>
        <begin position="19"/>
        <end position="205"/>
    </location>
</feature>
<evidence type="ECO:0000256" key="3">
    <source>
        <dbReference type="ARBA" id="ARBA00022729"/>
    </source>
</evidence>
<evidence type="ECO:0000256" key="4">
    <source>
        <dbReference type="ARBA" id="ARBA00034121"/>
    </source>
</evidence>
<feature type="signal peptide" evidence="5">
    <location>
        <begin position="1"/>
        <end position="18"/>
    </location>
</feature>
<evidence type="ECO:0000256" key="5">
    <source>
        <dbReference type="SAM" id="SignalP"/>
    </source>
</evidence>
<organism evidence="6">
    <name type="scientific">Panstrongylus megistus</name>
    <dbReference type="NCBI Taxonomy" id="65343"/>
    <lineage>
        <taxon>Eukaryota</taxon>
        <taxon>Metazoa</taxon>
        <taxon>Ecdysozoa</taxon>
        <taxon>Arthropoda</taxon>
        <taxon>Hexapoda</taxon>
        <taxon>Insecta</taxon>
        <taxon>Pterygota</taxon>
        <taxon>Neoptera</taxon>
        <taxon>Paraneoptera</taxon>
        <taxon>Hemiptera</taxon>
        <taxon>Heteroptera</taxon>
        <taxon>Panheteroptera</taxon>
        <taxon>Cimicomorpha</taxon>
        <taxon>Reduviidae</taxon>
        <taxon>Triatominae</taxon>
        <taxon>Panstrongylus</taxon>
    </lineage>
</organism>
<dbReference type="Gene3D" id="2.40.128.20">
    <property type="match status" value="1"/>
</dbReference>
<dbReference type="InterPro" id="IPR012674">
    <property type="entry name" value="Calycin"/>
</dbReference>
<dbReference type="InterPro" id="IPR005657">
    <property type="entry name" value="Triabi/Procalin"/>
</dbReference>
<evidence type="ECO:0000256" key="2">
    <source>
        <dbReference type="ARBA" id="ARBA00022525"/>
    </source>
</evidence>
<dbReference type="GO" id="GO:0005576">
    <property type="term" value="C:extracellular region"/>
    <property type="evidence" value="ECO:0007669"/>
    <property type="project" value="UniProtKB-SubCell"/>
</dbReference>
<protein>
    <submittedName>
        <fullName evidence="6">Putative salivary lipocalin</fullName>
    </submittedName>
</protein>
<dbReference type="SUPFAM" id="SSF50814">
    <property type="entry name" value="Lipocalins"/>
    <property type="match status" value="1"/>
</dbReference>
<dbReference type="EMBL" id="GBGD01002960">
    <property type="protein sequence ID" value="JAC85929.1"/>
    <property type="molecule type" value="mRNA"/>
</dbReference>
<evidence type="ECO:0000313" key="6">
    <source>
        <dbReference type="EMBL" id="JAC85929.1"/>
    </source>
</evidence>
<keyword evidence="3 5" id="KW-0732">Signal</keyword>
<accession>A0A069DX67</accession>
<dbReference type="AlphaFoldDB" id="A0A069DX67"/>